<sequence>MSQTITQLQQLTDFLNLSLKGAIHTNNIDAWQERGTLIISGEDKGQEGYAVAKWKHTAVIAIEKFPHRKVNPYNLLAMVGAFLIDSSWPRDEYGLDDPEIDIDVVSKDNATVLIDVQLIDDIELIPAENGPVLFNGARYYVSLAPISVAEDVDVDIKGQS</sequence>
<gene>
    <name evidence="1" type="ORF">C5a_31</name>
</gene>
<dbReference type="Pfam" id="PF06891">
    <property type="entry name" value="P2_Phage_GpR"/>
    <property type="match status" value="1"/>
</dbReference>
<organism evidence="1 2">
    <name type="scientific">Pseudoalteromonas phage C5a</name>
    <dbReference type="NCBI Taxonomy" id="1916107"/>
    <lineage>
        <taxon>Viruses</taxon>
        <taxon>Duplodnaviria</taxon>
        <taxon>Heunggongvirae</taxon>
        <taxon>Uroviricota</taxon>
        <taxon>Caudoviricetes</taxon>
        <taxon>Peduoviridae</taxon>
        <taxon>Catalunyavirus</taxon>
        <taxon>Catalunyavirus C5a</taxon>
    </lineage>
</organism>
<protein>
    <submittedName>
        <fullName evidence="1">Tail completion protein</fullName>
    </submittedName>
</protein>
<reference evidence="1 2" key="1">
    <citation type="submission" date="2016-10" db="EMBL/GenBank/DDBJ databases">
        <title>An insight into ecological interactions, comparative genomics and biogeography of Pseudoalteromonas phages.</title>
        <authorList>
            <person name="Lara E."/>
            <person name="Vaque D."/>
            <person name="Sa E.L."/>
            <person name="Salazar G."/>
            <person name="Sanchez P."/>
            <person name="Duhaime M.B."/>
            <person name="Ignacio-Espinoza J."/>
            <person name="Santos F."/>
            <person name="Roux S."/>
            <person name="Anton J."/>
            <person name="Sullivan M.B."/>
            <person name="Acinas S.G."/>
        </authorList>
    </citation>
    <scope>NUCLEOTIDE SEQUENCE [LARGE SCALE GENOMIC DNA]</scope>
    <source>
        <strain evidence="1 2">C5a</strain>
    </source>
</reference>
<keyword evidence="2" id="KW-1185">Reference proteome</keyword>
<dbReference type="InterPro" id="IPR009678">
    <property type="entry name" value="Phage_tail_completion_R"/>
</dbReference>
<proteinExistence type="predicted"/>
<name>A0A1L5C2C9_9CAUD</name>
<dbReference type="Proteomes" id="UP000222283">
    <property type="component" value="Segment"/>
</dbReference>
<dbReference type="EMBL" id="KY045851">
    <property type="protein sequence ID" value="APM00241.1"/>
    <property type="molecule type" value="Genomic_DNA"/>
</dbReference>
<evidence type="ECO:0000313" key="1">
    <source>
        <dbReference type="EMBL" id="APM00241.1"/>
    </source>
</evidence>
<accession>A0A1L5C2C9</accession>
<evidence type="ECO:0000313" key="2">
    <source>
        <dbReference type="Proteomes" id="UP000222283"/>
    </source>
</evidence>